<dbReference type="Gene3D" id="1.10.4100.10">
    <property type="entry name" value="2-methylcitrate dehydratase PrpD"/>
    <property type="match status" value="1"/>
</dbReference>
<protein>
    <submittedName>
        <fullName evidence="4">MmgE/PrpD family protein</fullName>
    </submittedName>
</protein>
<keyword evidence="5" id="KW-1185">Reference proteome</keyword>
<dbReference type="RefSeq" id="WP_176293995.1">
    <property type="nucleotide sequence ID" value="NZ_CP051177.1"/>
</dbReference>
<dbReference type="GO" id="GO:0016829">
    <property type="term" value="F:lyase activity"/>
    <property type="evidence" value="ECO:0007669"/>
    <property type="project" value="InterPro"/>
</dbReference>
<feature type="domain" description="MmgE/PrpD C-terminal" evidence="3">
    <location>
        <begin position="274"/>
        <end position="439"/>
    </location>
</feature>
<dbReference type="Gene3D" id="3.30.1330.120">
    <property type="entry name" value="2-methylcitrate dehydratase PrpD"/>
    <property type="match status" value="1"/>
</dbReference>
<sequence>MTQAFMKKMAAYIHGASYSSLSEEMIRLSKLAILDTVGVALAGGREASVQKVHAVFAGRKAGGEQATVWMTDEKILLEYAALINGTATHALDYDDVAPSILAHPSAPVTAAILPFAEHAGESGEDVIVAYVIGTEVMTKLGKAMGFKHYDLGWHATSTLGTVGAAAACAYLAGFSEEQIANALAISASMSSGLQKNFGTMTKPLHAGLAAQYAIQSVLLAAEGFEANPDVFEARGFFEAFTGQETAADFQQELEGITFGGLHDYEEHGLSVKKYPCCYFMHRFISGVLEAREEVPITLETLEEIEVTVPPGGLTALIHHQPATGLQGKFSAEYACLAALKDGVVQLQSFTDEQVMRGNIQKNLFRVKAKEEAGDIRDSQEIETLPVLIKITDRAGHSVEKEILHAPGSKGKPMTVDEHRKKWVECLSYISTEKLDQRQMENAHELFEQGLGLEAFERIGEWLSGVSGFCSKENERVMP</sequence>
<evidence type="ECO:0000256" key="1">
    <source>
        <dbReference type="ARBA" id="ARBA00006174"/>
    </source>
</evidence>
<dbReference type="PANTHER" id="PTHR16943">
    <property type="entry name" value="2-METHYLCITRATE DEHYDRATASE-RELATED"/>
    <property type="match status" value="1"/>
</dbReference>
<dbReference type="SUPFAM" id="SSF103378">
    <property type="entry name" value="2-methylcitrate dehydratase PrpD"/>
    <property type="match status" value="1"/>
</dbReference>
<gene>
    <name evidence="4" type="ORF">HF394_02455</name>
</gene>
<dbReference type="EMBL" id="CP051177">
    <property type="protein sequence ID" value="QKX49531.1"/>
    <property type="molecule type" value="Genomic_DNA"/>
</dbReference>
<dbReference type="InterPro" id="IPR045337">
    <property type="entry name" value="MmgE_PrpD_C"/>
</dbReference>
<reference evidence="5" key="1">
    <citation type="submission" date="2020-06" db="EMBL/GenBank/DDBJ databases">
        <title>Isolation of Planomicrobium glaciei.</title>
        <authorList>
            <person name="Malisova L."/>
            <person name="Safrankova R."/>
            <person name="Jakubu V."/>
            <person name="Spanelova P."/>
        </authorList>
    </citation>
    <scope>NUCLEOTIDE SEQUENCE [LARGE SCALE GENOMIC DNA]</scope>
    <source>
        <strain evidence="5">NRL-ATB46093</strain>
    </source>
</reference>
<dbReference type="PANTHER" id="PTHR16943:SF8">
    <property type="entry name" value="2-METHYLCITRATE DEHYDRATASE"/>
    <property type="match status" value="1"/>
</dbReference>
<dbReference type="InterPro" id="IPR036148">
    <property type="entry name" value="MmgE/PrpD_sf"/>
</dbReference>
<proteinExistence type="inferred from homology"/>
<dbReference type="InterPro" id="IPR042188">
    <property type="entry name" value="MmgE/PrpD_sf_2"/>
</dbReference>
<name>A0A7H8Q7N5_9BACL</name>
<dbReference type="Proteomes" id="UP000509222">
    <property type="component" value="Chromosome"/>
</dbReference>
<dbReference type="InterPro" id="IPR042183">
    <property type="entry name" value="MmgE/PrpD_sf_1"/>
</dbReference>
<dbReference type="AlphaFoldDB" id="A0A7H8Q7N5"/>
<dbReference type="InterPro" id="IPR005656">
    <property type="entry name" value="MmgE_PrpD"/>
</dbReference>
<organism evidence="4 5">
    <name type="scientific">Planococcus glaciei</name>
    <dbReference type="NCBI Taxonomy" id="459472"/>
    <lineage>
        <taxon>Bacteria</taxon>
        <taxon>Bacillati</taxon>
        <taxon>Bacillota</taxon>
        <taxon>Bacilli</taxon>
        <taxon>Bacillales</taxon>
        <taxon>Caryophanaceae</taxon>
        <taxon>Planococcus</taxon>
    </lineage>
</organism>
<dbReference type="Pfam" id="PF03972">
    <property type="entry name" value="MmgE_PrpD_N"/>
    <property type="match status" value="1"/>
</dbReference>
<evidence type="ECO:0000313" key="5">
    <source>
        <dbReference type="Proteomes" id="UP000509222"/>
    </source>
</evidence>
<comment type="similarity">
    <text evidence="1">Belongs to the PrpD family.</text>
</comment>
<accession>A0A7H8Q7N5</accession>
<evidence type="ECO:0000313" key="4">
    <source>
        <dbReference type="EMBL" id="QKX49531.1"/>
    </source>
</evidence>
<dbReference type="Pfam" id="PF19305">
    <property type="entry name" value="MmgE_PrpD_C"/>
    <property type="match status" value="1"/>
</dbReference>
<evidence type="ECO:0000259" key="3">
    <source>
        <dbReference type="Pfam" id="PF19305"/>
    </source>
</evidence>
<evidence type="ECO:0000259" key="2">
    <source>
        <dbReference type="Pfam" id="PF03972"/>
    </source>
</evidence>
<dbReference type="InterPro" id="IPR045336">
    <property type="entry name" value="MmgE_PrpD_N"/>
</dbReference>
<feature type="domain" description="MmgE/PrpD N-terminal" evidence="2">
    <location>
        <begin position="8"/>
        <end position="245"/>
    </location>
</feature>